<feature type="domain" description="HTH merR-type" evidence="2">
    <location>
        <begin position="1"/>
        <end position="69"/>
    </location>
</feature>
<dbReference type="RefSeq" id="WP_203930242.1">
    <property type="nucleotide sequence ID" value="NZ_BOPH01000078.1"/>
</dbReference>
<dbReference type="Gene3D" id="1.10.1660.10">
    <property type="match status" value="1"/>
</dbReference>
<dbReference type="InterPro" id="IPR000551">
    <property type="entry name" value="MerR-type_HTH_dom"/>
</dbReference>
<dbReference type="PRINTS" id="PR00040">
    <property type="entry name" value="HTHMERR"/>
</dbReference>
<sequence>MNIGELARRTGLSVKTIRYYSDEGLVPEASRSAAGYRRYNADALARLEFVRTLRDLGLDLATIRRVLDQQADLRSVASAHADALDTQIRLLKIQRAALRSLAGRGTGDLDPKEVERMNRIAQATNEERRRAMTEFLDSIFDFGAGPVDNEFTKMLRGVSPDLPDDPTDEQLDAWVELAELIHDESFRAKLREMGSWMRSSQKPDEVMPTDPQTAMELSELAFGRIEPLVEAGVAPTDPAAAPVVDEIVAAYAAAAGRDTDPAYRRELAVAARRGYEPRAERYWQLLAVINGWPPVPARMHLWGWFADAL</sequence>
<name>A0A8J3ZXK0_9ACTN</name>
<dbReference type="GO" id="GO:0003677">
    <property type="term" value="F:DNA binding"/>
    <property type="evidence" value="ECO:0007669"/>
    <property type="project" value="UniProtKB-KW"/>
</dbReference>
<dbReference type="SMART" id="SM00422">
    <property type="entry name" value="HTH_MERR"/>
    <property type="match status" value="1"/>
</dbReference>
<dbReference type="PROSITE" id="PS50937">
    <property type="entry name" value="HTH_MERR_2"/>
    <property type="match status" value="1"/>
</dbReference>
<organism evidence="3 4">
    <name type="scientific">Virgisporangium ochraceum</name>
    <dbReference type="NCBI Taxonomy" id="65505"/>
    <lineage>
        <taxon>Bacteria</taxon>
        <taxon>Bacillati</taxon>
        <taxon>Actinomycetota</taxon>
        <taxon>Actinomycetes</taxon>
        <taxon>Micromonosporales</taxon>
        <taxon>Micromonosporaceae</taxon>
        <taxon>Virgisporangium</taxon>
    </lineage>
</organism>
<reference evidence="3" key="1">
    <citation type="submission" date="2021-01" db="EMBL/GenBank/DDBJ databases">
        <title>Whole genome shotgun sequence of Virgisporangium ochraceum NBRC 16418.</title>
        <authorList>
            <person name="Komaki H."/>
            <person name="Tamura T."/>
        </authorList>
    </citation>
    <scope>NUCLEOTIDE SEQUENCE</scope>
    <source>
        <strain evidence="3">NBRC 16418</strain>
    </source>
</reference>
<gene>
    <name evidence="3" type="ORF">Voc01_052520</name>
</gene>
<evidence type="ECO:0000313" key="4">
    <source>
        <dbReference type="Proteomes" id="UP000635606"/>
    </source>
</evidence>
<comment type="caution">
    <text evidence="3">The sequence shown here is derived from an EMBL/GenBank/DDBJ whole genome shotgun (WGS) entry which is preliminary data.</text>
</comment>
<keyword evidence="4" id="KW-1185">Reference proteome</keyword>
<keyword evidence="1" id="KW-0238">DNA-binding</keyword>
<evidence type="ECO:0000259" key="2">
    <source>
        <dbReference type="PROSITE" id="PS50937"/>
    </source>
</evidence>
<evidence type="ECO:0000313" key="3">
    <source>
        <dbReference type="EMBL" id="GIJ70335.1"/>
    </source>
</evidence>
<dbReference type="InterPro" id="IPR047057">
    <property type="entry name" value="MerR_fam"/>
</dbReference>
<dbReference type="GO" id="GO:0003700">
    <property type="term" value="F:DNA-binding transcription factor activity"/>
    <property type="evidence" value="ECO:0007669"/>
    <property type="project" value="InterPro"/>
</dbReference>
<dbReference type="Proteomes" id="UP000635606">
    <property type="component" value="Unassembled WGS sequence"/>
</dbReference>
<dbReference type="PANTHER" id="PTHR30204">
    <property type="entry name" value="REDOX-CYCLING DRUG-SENSING TRANSCRIPTIONAL ACTIVATOR SOXR"/>
    <property type="match status" value="1"/>
</dbReference>
<proteinExistence type="predicted"/>
<accession>A0A8J3ZXK0</accession>
<protein>
    <submittedName>
        <fullName evidence="3">MerR family transcriptional regulator</fullName>
    </submittedName>
</protein>
<dbReference type="SUPFAM" id="SSF46955">
    <property type="entry name" value="Putative DNA-binding domain"/>
    <property type="match status" value="1"/>
</dbReference>
<dbReference type="AlphaFoldDB" id="A0A8J3ZXK0"/>
<dbReference type="InterPro" id="IPR009061">
    <property type="entry name" value="DNA-bd_dom_put_sf"/>
</dbReference>
<dbReference type="PANTHER" id="PTHR30204:SF93">
    <property type="entry name" value="HTH MERR-TYPE DOMAIN-CONTAINING PROTEIN"/>
    <property type="match status" value="1"/>
</dbReference>
<dbReference type="Pfam" id="PF13411">
    <property type="entry name" value="MerR_1"/>
    <property type="match status" value="1"/>
</dbReference>
<dbReference type="EMBL" id="BOPH01000078">
    <property type="protein sequence ID" value="GIJ70335.1"/>
    <property type="molecule type" value="Genomic_DNA"/>
</dbReference>
<evidence type="ECO:0000256" key="1">
    <source>
        <dbReference type="ARBA" id="ARBA00023125"/>
    </source>
</evidence>